<accession>A0A8J2T345</accession>
<protein>
    <recommendedName>
        <fullName evidence="3">Prolyl 4-hydroxylase alpha subunit domain-containing protein</fullName>
    </recommendedName>
</protein>
<evidence type="ECO:0008006" key="3">
    <source>
        <dbReference type="Google" id="ProtNLM"/>
    </source>
</evidence>
<dbReference type="Proteomes" id="UP000789595">
    <property type="component" value="Unassembled WGS sequence"/>
</dbReference>
<comment type="caution">
    <text evidence="1">The sequence shown here is derived from an EMBL/GenBank/DDBJ whole genome shotgun (WGS) entry which is preliminary data.</text>
</comment>
<dbReference type="Gene3D" id="2.60.120.620">
    <property type="entry name" value="q2cbj1_9rhob like domain"/>
    <property type="match status" value="1"/>
</dbReference>
<dbReference type="EMBL" id="CAKKNE010000006">
    <property type="protein sequence ID" value="CAH0380040.1"/>
    <property type="molecule type" value="Genomic_DNA"/>
</dbReference>
<keyword evidence="2" id="KW-1185">Reference proteome</keyword>
<proteinExistence type="predicted"/>
<dbReference type="AlphaFoldDB" id="A0A8J2T345"/>
<organism evidence="1 2">
    <name type="scientific">Pelagomonas calceolata</name>
    <dbReference type="NCBI Taxonomy" id="35677"/>
    <lineage>
        <taxon>Eukaryota</taxon>
        <taxon>Sar</taxon>
        <taxon>Stramenopiles</taxon>
        <taxon>Ochrophyta</taxon>
        <taxon>Pelagophyceae</taxon>
        <taxon>Pelagomonadales</taxon>
        <taxon>Pelagomonadaceae</taxon>
        <taxon>Pelagomonas</taxon>
    </lineage>
</organism>
<evidence type="ECO:0000313" key="1">
    <source>
        <dbReference type="EMBL" id="CAH0380040.1"/>
    </source>
</evidence>
<sequence>MGRRESARFRRRRQAWWEVQSGATARQAPDAATQREFVTAIDKKRSQAFGIERLARLQLDGGAPAPAWVSRTNNDGTLSLLRYASLRGRERIVGMLLRGGASLACWPCDGENVDMESLTQLPVQEASRCLVLAARFAEAAPEVVVELDGHANEEGDALPTRAKARGFAWRRLEEAQRKRWWVGCGCAVAGEGLFAHLAVRRPYGAFVPCPACGGGDVPAPVTRARELDADVSGTADQARQNFARLSDKIRTRITDALFAAARRGDVARLKRMLIGDGCDVDALDEQGGSAALAAALAGQTAFLDVLRTAGADLGRSSAVAPPRGDVAAVDAARLAPGPAPADLRVEERAPGVTYVRGCCSAAEVESLARLHASLPVAKAAKLQCGLERRHFVDAHRWLDALVRRALPTARVAPRGKFVEYVRADSEMAPHVDLSKPAAECLDGTAAATTHTWVLYLRTCANGGATAMLSDVRAGAAVLDEVYPERGALLVFPHRQPHAGRPTRAADPPKLIARGELLFVDE</sequence>
<dbReference type="SUPFAM" id="SSF48403">
    <property type="entry name" value="Ankyrin repeat"/>
    <property type="match status" value="1"/>
</dbReference>
<dbReference type="Gene3D" id="1.25.40.20">
    <property type="entry name" value="Ankyrin repeat-containing domain"/>
    <property type="match status" value="1"/>
</dbReference>
<dbReference type="InterPro" id="IPR036770">
    <property type="entry name" value="Ankyrin_rpt-contain_sf"/>
</dbReference>
<dbReference type="OrthoDB" id="539213at2759"/>
<reference evidence="1" key="1">
    <citation type="submission" date="2021-11" db="EMBL/GenBank/DDBJ databases">
        <authorList>
            <consortium name="Genoscope - CEA"/>
            <person name="William W."/>
        </authorList>
    </citation>
    <scope>NUCLEOTIDE SEQUENCE</scope>
</reference>
<gene>
    <name evidence="1" type="ORF">PECAL_6P16780</name>
</gene>
<name>A0A8J2T345_9STRA</name>
<evidence type="ECO:0000313" key="2">
    <source>
        <dbReference type="Proteomes" id="UP000789595"/>
    </source>
</evidence>